<gene>
    <name evidence="2" type="ORF">A3J46_00430</name>
</gene>
<feature type="transmembrane region" description="Helical" evidence="1">
    <location>
        <begin position="48"/>
        <end position="68"/>
    </location>
</feature>
<protein>
    <submittedName>
        <fullName evidence="2">Uncharacterized protein</fullName>
    </submittedName>
</protein>
<evidence type="ECO:0000313" key="3">
    <source>
        <dbReference type="Proteomes" id="UP000177167"/>
    </source>
</evidence>
<keyword evidence="1" id="KW-1133">Transmembrane helix</keyword>
<evidence type="ECO:0000256" key="1">
    <source>
        <dbReference type="SAM" id="Phobius"/>
    </source>
</evidence>
<sequence>MRFLSLVPRFFKWYVHAIKYEMFAKFEFDPSKTYSVDPYLQWQIKTSIGYFKFMIVALPVILLIIFFFR</sequence>
<organism evidence="2 3">
    <name type="scientific">Candidatus Yanofskybacteria bacterium RIFCSPHIGHO2_02_FULL_41_11</name>
    <dbReference type="NCBI Taxonomy" id="1802675"/>
    <lineage>
        <taxon>Bacteria</taxon>
        <taxon>Candidatus Yanofskyibacteriota</taxon>
    </lineage>
</organism>
<proteinExistence type="predicted"/>
<keyword evidence="1" id="KW-0472">Membrane</keyword>
<comment type="caution">
    <text evidence="2">The sequence shown here is derived from an EMBL/GenBank/DDBJ whole genome shotgun (WGS) entry which is preliminary data.</text>
</comment>
<name>A0A1F8FC55_9BACT</name>
<accession>A0A1F8FC55</accession>
<reference evidence="2 3" key="1">
    <citation type="journal article" date="2016" name="Nat. Commun.">
        <title>Thousands of microbial genomes shed light on interconnected biogeochemical processes in an aquifer system.</title>
        <authorList>
            <person name="Anantharaman K."/>
            <person name="Brown C.T."/>
            <person name="Hug L.A."/>
            <person name="Sharon I."/>
            <person name="Castelle C.J."/>
            <person name="Probst A.J."/>
            <person name="Thomas B.C."/>
            <person name="Singh A."/>
            <person name="Wilkins M.J."/>
            <person name="Karaoz U."/>
            <person name="Brodie E.L."/>
            <person name="Williams K.H."/>
            <person name="Hubbard S.S."/>
            <person name="Banfield J.F."/>
        </authorList>
    </citation>
    <scope>NUCLEOTIDE SEQUENCE [LARGE SCALE GENOMIC DNA]</scope>
</reference>
<dbReference type="EMBL" id="MGJP01000025">
    <property type="protein sequence ID" value="OGN09829.1"/>
    <property type="molecule type" value="Genomic_DNA"/>
</dbReference>
<dbReference type="Proteomes" id="UP000177167">
    <property type="component" value="Unassembled WGS sequence"/>
</dbReference>
<keyword evidence="1" id="KW-0812">Transmembrane</keyword>
<dbReference type="AlphaFoldDB" id="A0A1F8FC55"/>
<evidence type="ECO:0000313" key="2">
    <source>
        <dbReference type="EMBL" id="OGN09829.1"/>
    </source>
</evidence>